<dbReference type="InterPro" id="IPR050763">
    <property type="entry name" value="ABC_transporter_ATP-binding"/>
</dbReference>
<accession>A0A2S5RAF4</accession>
<dbReference type="AlphaFoldDB" id="A0A2S5RAF4"/>
<name>A0A2S5RAF4_9MOLU</name>
<keyword evidence="4 6" id="KW-0067">ATP-binding</keyword>
<comment type="similarity">
    <text evidence="1">Belongs to the ABC transporter superfamily.</text>
</comment>
<evidence type="ECO:0000313" key="6">
    <source>
        <dbReference type="EMBL" id="PPE04172.1"/>
    </source>
</evidence>
<dbReference type="PROSITE" id="PS00211">
    <property type="entry name" value="ABC_TRANSPORTER_1"/>
    <property type="match status" value="1"/>
</dbReference>
<dbReference type="EMBL" id="PHNE01000006">
    <property type="protein sequence ID" value="PPE04172.1"/>
    <property type="molecule type" value="Genomic_DNA"/>
</dbReference>
<dbReference type="Pfam" id="PF00005">
    <property type="entry name" value="ABC_tran"/>
    <property type="match status" value="1"/>
</dbReference>
<dbReference type="GO" id="GO:0005524">
    <property type="term" value="F:ATP binding"/>
    <property type="evidence" value="ECO:0007669"/>
    <property type="project" value="UniProtKB-KW"/>
</dbReference>
<dbReference type="SUPFAM" id="SSF52540">
    <property type="entry name" value="P-loop containing nucleoside triphosphate hydrolases"/>
    <property type="match status" value="1"/>
</dbReference>
<sequence>MISLINVKYFYKKRRVLNISKLKIEDNEKIAIMGLNGSGKTTLVELILGLKARYKGNFICDKQYIWNAVFQESSFNSDSSLKEIFYLYCKLYKVNKNHQEYFKEFQLTEVENNNFKKLSGGQQQKFKFLIALLNQPNFLVLDEISTSLDYEWRVKIIDIIHNYTSIHPEINVLLISHNPEEIAKICERVIVLKNGEIIQDIELVGTYQNKLKQIKGLVIKNV</sequence>
<feature type="domain" description="ABC transporter" evidence="5">
    <location>
        <begin position="2"/>
        <end position="219"/>
    </location>
</feature>
<evidence type="ECO:0000256" key="1">
    <source>
        <dbReference type="ARBA" id="ARBA00005417"/>
    </source>
</evidence>
<keyword evidence="3" id="KW-0547">Nucleotide-binding</keyword>
<dbReference type="Gene3D" id="3.40.50.300">
    <property type="entry name" value="P-loop containing nucleotide triphosphate hydrolases"/>
    <property type="match status" value="1"/>
</dbReference>
<dbReference type="InterPro" id="IPR017871">
    <property type="entry name" value="ABC_transporter-like_CS"/>
</dbReference>
<dbReference type="GO" id="GO:0016887">
    <property type="term" value="F:ATP hydrolysis activity"/>
    <property type="evidence" value="ECO:0007669"/>
    <property type="project" value="InterPro"/>
</dbReference>
<protein>
    <submittedName>
        <fullName evidence="6">ABC transporter ATP-binding protein</fullName>
    </submittedName>
</protein>
<evidence type="ECO:0000313" key="7">
    <source>
        <dbReference type="Proteomes" id="UP000237865"/>
    </source>
</evidence>
<evidence type="ECO:0000256" key="2">
    <source>
        <dbReference type="ARBA" id="ARBA00022448"/>
    </source>
</evidence>
<evidence type="ECO:0000259" key="5">
    <source>
        <dbReference type="PROSITE" id="PS50893"/>
    </source>
</evidence>
<dbReference type="SMART" id="SM00382">
    <property type="entry name" value="AAA"/>
    <property type="match status" value="1"/>
</dbReference>
<evidence type="ECO:0000256" key="4">
    <source>
        <dbReference type="ARBA" id="ARBA00022840"/>
    </source>
</evidence>
<comment type="caution">
    <text evidence="6">The sequence shown here is derived from an EMBL/GenBank/DDBJ whole genome shotgun (WGS) entry which is preliminary data.</text>
</comment>
<dbReference type="PANTHER" id="PTHR42711">
    <property type="entry name" value="ABC TRANSPORTER ATP-BINDING PROTEIN"/>
    <property type="match status" value="1"/>
</dbReference>
<proteinExistence type="inferred from homology"/>
<dbReference type="PANTHER" id="PTHR42711:SF5">
    <property type="entry name" value="ABC TRANSPORTER ATP-BINDING PROTEIN NATA"/>
    <property type="match status" value="1"/>
</dbReference>
<dbReference type="Proteomes" id="UP000237865">
    <property type="component" value="Unassembled WGS sequence"/>
</dbReference>
<reference evidence="6 7" key="1">
    <citation type="submission" date="2017-11" db="EMBL/GenBank/DDBJ databases">
        <title>Genome sequence of Entomoplasma lucivorax PIPN-2 (ATCC 49196).</title>
        <authorList>
            <person name="Lo W.-S."/>
            <person name="Gasparich G.E."/>
            <person name="Kuo C.-H."/>
        </authorList>
    </citation>
    <scope>NUCLEOTIDE SEQUENCE [LARGE SCALE GENOMIC DNA]</scope>
    <source>
        <strain evidence="6 7">PIPN-2</strain>
    </source>
</reference>
<dbReference type="InterPro" id="IPR003593">
    <property type="entry name" value="AAA+_ATPase"/>
</dbReference>
<evidence type="ECO:0000256" key="3">
    <source>
        <dbReference type="ARBA" id="ARBA00022741"/>
    </source>
</evidence>
<dbReference type="InterPro" id="IPR027417">
    <property type="entry name" value="P-loop_NTPase"/>
</dbReference>
<dbReference type="RefSeq" id="WP_028127086.1">
    <property type="nucleotide sequence ID" value="NZ_PHNE01000006.1"/>
</dbReference>
<organism evidence="6 7">
    <name type="scientific">Williamsoniiplasma lucivorax</name>
    <dbReference type="NCBI Taxonomy" id="209274"/>
    <lineage>
        <taxon>Bacteria</taxon>
        <taxon>Bacillati</taxon>
        <taxon>Mycoplasmatota</taxon>
        <taxon>Mollicutes</taxon>
        <taxon>Entomoplasmatales</taxon>
        <taxon>Williamsoniiplasma</taxon>
    </lineage>
</organism>
<keyword evidence="2" id="KW-0813">Transport</keyword>
<keyword evidence="7" id="KW-1185">Reference proteome</keyword>
<dbReference type="InterPro" id="IPR003439">
    <property type="entry name" value="ABC_transporter-like_ATP-bd"/>
</dbReference>
<dbReference type="PROSITE" id="PS50893">
    <property type="entry name" value="ABC_TRANSPORTER_2"/>
    <property type="match status" value="1"/>
</dbReference>
<gene>
    <name evidence="6" type="ORF">ELUCI_v1c09520</name>
</gene>